<dbReference type="Gene3D" id="1.10.260.40">
    <property type="entry name" value="lambda repressor-like DNA-binding domains"/>
    <property type="match status" value="1"/>
</dbReference>
<dbReference type="SUPFAM" id="SSF47413">
    <property type="entry name" value="lambda repressor-like DNA-binding domains"/>
    <property type="match status" value="1"/>
</dbReference>
<dbReference type="PROSITE" id="PS50943">
    <property type="entry name" value="HTH_CROC1"/>
    <property type="match status" value="1"/>
</dbReference>
<dbReference type="Pfam" id="PF01381">
    <property type="entry name" value="HTH_3"/>
    <property type="match status" value="1"/>
</dbReference>
<keyword evidence="3" id="KW-1185">Reference proteome</keyword>
<gene>
    <name evidence="2" type="ORF">K9U37_10480</name>
</gene>
<dbReference type="RefSeq" id="WP_243071626.1">
    <property type="nucleotide sequence ID" value="NZ_JAIVFL010000001.1"/>
</dbReference>
<evidence type="ECO:0000313" key="3">
    <source>
        <dbReference type="Proteomes" id="UP001139068"/>
    </source>
</evidence>
<organism evidence="2 3">
    <name type="scientific">Candidatus Mycolicibacterium alkanivorans</name>
    <dbReference type="NCBI Taxonomy" id="2954114"/>
    <lineage>
        <taxon>Bacteria</taxon>
        <taxon>Bacillati</taxon>
        <taxon>Actinomycetota</taxon>
        <taxon>Actinomycetes</taxon>
        <taxon>Mycobacteriales</taxon>
        <taxon>Mycobacteriaceae</taxon>
        <taxon>Mycolicibacterium</taxon>
    </lineage>
</organism>
<dbReference type="EMBL" id="JAIVFL010000001">
    <property type="protein sequence ID" value="MCI4675286.1"/>
    <property type="molecule type" value="Genomic_DNA"/>
</dbReference>
<evidence type="ECO:0000259" key="1">
    <source>
        <dbReference type="PROSITE" id="PS50943"/>
    </source>
</evidence>
<name>A0ABS9YVN1_9MYCO</name>
<sequence length="153" mass="16510">MASDSKTTGRPLGPSGEAVRSNIVRIREAKMMPVTGLSERLETLGRPIPPLGLRRIEAGTRRVDVDDLVAIAIALGVSPASLLMPEVSSIAHDDLVSVTGWHKPITATVVWGWLTSARPLVRGTLGSFIDHALPQWDRDRWSTKIVGADGDDQ</sequence>
<dbReference type="InterPro" id="IPR010982">
    <property type="entry name" value="Lambda_DNA-bd_dom_sf"/>
</dbReference>
<dbReference type="Proteomes" id="UP001139068">
    <property type="component" value="Unassembled WGS sequence"/>
</dbReference>
<reference evidence="2" key="1">
    <citation type="journal article" date="2022" name="ISME J.">
        <title>Identification of active gaseous-alkane degraders at natural gas seeps.</title>
        <authorList>
            <person name="Farhan Ul Haque M."/>
            <person name="Hernandez M."/>
            <person name="Crombie A.T."/>
            <person name="Murrell J.C."/>
        </authorList>
    </citation>
    <scope>NUCLEOTIDE SEQUENCE</scope>
    <source>
        <strain evidence="2">ANDR5</strain>
    </source>
</reference>
<comment type="caution">
    <text evidence="2">The sequence shown here is derived from an EMBL/GenBank/DDBJ whole genome shotgun (WGS) entry which is preliminary data.</text>
</comment>
<dbReference type="InterPro" id="IPR001387">
    <property type="entry name" value="Cro/C1-type_HTH"/>
</dbReference>
<feature type="domain" description="HTH cro/C1-type" evidence="1">
    <location>
        <begin position="53"/>
        <end position="82"/>
    </location>
</feature>
<evidence type="ECO:0000313" key="2">
    <source>
        <dbReference type="EMBL" id="MCI4675286.1"/>
    </source>
</evidence>
<accession>A0ABS9YVN1</accession>
<protein>
    <submittedName>
        <fullName evidence="2">Helix-turn-helix domain-containing protein</fullName>
    </submittedName>
</protein>
<proteinExistence type="predicted"/>
<dbReference type="CDD" id="cd00093">
    <property type="entry name" value="HTH_XRE"/>
    <property type="match status" value="1"/>
</dbReference>